<evidence type="ECO:0000313" key="3">
    <source>
        <dbReference type="Proteomes" id="UP000198596"/>
    </source>
</evidence>
<feature type="signal peptide" evidence="1">
    <location>
        <begin position="1"/>
        <end position="21"/>
    </location>
</feature>
<protein>
    <recommendedName>
        <fullName evidence="4">DUF4382 domain-containing protein</fullName>
    </recommendedName>
</protein>
<gene>
    <name evidence="2" type="ORF">SAMN04488131_106101</name>
</gene>
<name>A0A1I2ER08_9FLAO</name>
<dbReference type="PROSITE" id="PS51257">
    <property type="entry name" value="PROKAR_LIPOPROTEIN"/>
    <property type="match status" value="1"/>
</dbReference>
<dbReference type="EMBL" id="FONQ01000006">
    <property type="protein sequence ID" value="SFE95554.1"/>
    <property type="molecule type" value="Genomic_DNA"/>
</dbReference>
<dbReference type="RefSeq" id="WP_244281765.1">
    <property type="nucleotide sequence ID" value="NZ_FONQ01000006.1"/>
</dbReference>
<keyword evidence="1" id="KW-0732">Signal</keyword>
<organism evidence="2 3">
    <name type="scientific">Flavobacterium xueshanense</name>
    <dbReference type="NCBI Taxonomy" id="935223"/>
    <lineage>
        <taxon>Bacteria</taxon>
        <taxon>Pseudomonadati</taxon>
        <taxon>Bacteroidota</taxon>
        <taxon>Flavobacteriia</taxon>
        <taxon>Flavobacteriales</taxon>
        <taxon>Flavobacteriaceae</taxon>
        <taxon>Flavobacterium</taxon>
    </lineage>
</organism>
<keyword evidence="3" id="KW-1185">Reference proteome</keyword>
<reference evidence="3" key="1">
    <citation type="submission" date="2016-10" db="EMBL/GenBank/DDBJ databases">
        <authorList>
            <person name="Varghese N."/>
            <person name="Submissions S."/>
        </authorList>
    </citation>
    <scope>NUCLEOTIDE SEQUENCE [LARGE SCALE GENOMIC DNA]</scope>
    <source>
        <strain evidence="3">CGMCC 1.9227</strain>
    </source>
</reference>
<evidence type="ECO:0000256" key="1">
    <source>
        <dbReference type="SAM" id="SignalP"/>
    </source>
</evidence>
<evidence type="ECO:0008006" key="4">
    <source>
        <dbReference type="Google" id="ProtNLM"/>
    </source>
</evidence>
<dbReference type="Proteomes" id="UP000198596">
    <property type="component" value="Unassembled WGS sequence"/>
</dbReference>
<feature type="chain" id="PRO_5011618105" description="DUF4382 domain-containing protein" evidence="1">
    <location>
        <begin position="22"/>
        <end position="243"/>
    </location>
</feature>
<proteinExistence type="predicted"/>
<accession>A0A1I2ER08</accession>
<sequence>MKKMKKTSILALLVIMMSSCTDDPSTSGNVTLKASSVSATGKTSATARTAASTVVFTEFKINIGKIKFELDEEDDKYNLVDPFYDDDVKLVGPFLIDILDPNKTLTQFITSVNIPNAKYEEIEFKFEKSIVPGEMLGKTFLIKGTINGKNFVIYSGKDAELEMDFADQTKDFIVNGNDMSLNIKIHLDAIMARLVTLANQNLLIDTDGDGVIEISTDNDDGHQNIGEQIKNLLENETDLDDKD</sequence>
<evidence type="ECO:0000313" key="2">
    <source>
        <dbReference type="EMBL" id="SFE95554.1"/>
    </source>
</evidence>
<dbReference type="AlphaFoldDB" id="A0A1I2ER08"/>